<dbReference type="EMBL" id="BAABHS010000009">
    <property type="protein sequence ID" value="GAA4964377.1"/>
    <property type="molecule type" value="Genomic_DNA"/>
</dbReference>
<gene>
    <name evidence="1" type="ORF">GCM10023205_30600</name>
</gene>
<dbReference type="SUPFAM" id="SSF53756">
    <property type="entry name" value="UDP-Glycosyltransferase/glycogen phosphorylase"/>
    <property type="match status" value="1"/>
</dbReference>
<dbReference type="RefSeq" id="WP_345675996.1">
    <property type="nucleotide sequence ID" value="NZ_BAABHS010000009.1"/>
</dbReference>
<organism evidence="1 2">
    <name type="scientific">Yinghuangia aomiensis</name>
    <dbReference type="NCBI Taxonomy" id="676205"/>
    <lineage>
        <taxon>Bacteria</taxon>
        <taxon>Bacillati</taxon>
        <taxon>Actinomycetota</taxon>
        <taxon>Actinomycetes</taxon>
        <taxon>Kitasatosporales</taxon>
        <taxon>Streptomycetaceae</taxon>
        <taxon>Yinghuangia</taxon>
    </lineage>
</organism>
<evidence type="ECO:0000313" key="2">
    <source>
        <dbReference type="Proteomes" id="UP001500466"/>
    </source>
</evidence>
<comment type="caution">
    <text evidence="1">The sequence shown here is derived from an EMBL/GenBank/DDBJ whole genome shotgun (WGS) entry which is preliminary data.</text>
</comment>
<reference evidence="2" key="1">
    <citation type="journal article" date="2019" name="Int. J. Syst. Evol. Microbiol.">
        <title>The Global Catalogue of Microorganisms (GCM) 10K type strain sequencing project: providing services to taxonomists for standard genome sequencing and annotation.</title>
        <authorList>
            <consortium name="The Broad Institute Genomics Platform"/>
            <consortium name="The Broad Institute Genome Sequencing Center for Infectious Disease"/>
            <person name="Wu L."/>
            <person name="Ma J."/>
        </authorList>
    </citation>
    <scope>NUCLEOTIDE SEQUENCE [LARGE SCALE GENOMIC DNA]</scope>
    <source>
        <strain evidence="2">JCM 17986</strain>
    </source>
</reference>
<sequence length="425" mass="46994">MTPLRVLYAPRDIAGQPGTWARGIRALGVEAEVWSFGEPAFGLVPDRVWDADRLLADPAYRWDVLDRAVRGFDVFHFQYGRSLLNAHEPLLPALWDLPLLRSLGKKVFMHWHGSDVRLRSVHMAREPDSYLKDAVVDEPRIHALVEIARRHCDRMFVSTPGLLDYVPDAELVPLAIDAAAWATDRGPEPEVPVVVHLPSKRATKGSHLVDAALRPLHDAGIVEYRPLSGLTHSQVKDAFRRADLVVDSLTIGDHGMVAVEAMACGAIALGHVHERNRARVPGCPVVEATGADLGDVVRGLAADPDRRARLRGESAAWAAKRHDAARVSGQLLDAYLAPPVKVVGDRPDWAVVDGRGRLVALDAEVSRLRRALGRHGSVADAVPPRTLRDRVEEHPRLHLLLRRADGVRRHARVKMRELGNLRKRG</sequence>
<dbReference type="Proteomes" id="UP001500466">
    <property type="component" value="Unassembled WGS sequence"/>
</dbReference>
<proteinExistence type="predicted"/>
<keyword evidence="2" id="KW-1185">Reference proteome</keyword>
<accession>A0ABP9H929</accession>
<name>A0ABP9H929_9ACTN</name>
<dbReference type="Gene3D" id="3.40.50.2000">
    <property type="entry name" value="Glycogen Phosphorylase B"/>
    <property type="match status" value="1"/>
</dbReference>
<protein>
    <submittedName>
        <fullName evidence="1">Uncharacterized protein</fullName>
    </submittedName>
</protein>
<evidence type="ECO:0000313" key="1">
    <source>
        <dbReference type="EMBL" id="GAA4964377.1"/>
    </source>
</evidence>